<gene>
    <name evidence="1" type="ORF">DESAM_21723</name>
</gene>
<protein>
    <submittedName>
        <fullName evidence="1">Uncharacterized protein</fullName>
    </submittedName>
</protein>
<reference evidence="1 2" key="1">
    <citation type="submission" date="2012-10" db="EMBL/GenBank/DDBJ databases">
        <authorList>
            <person name="Genoscope - CEA"/>
        </authorList>
    </citation>
    <scope>NUCLEOTIDE SEQUENCE [LARGE SCALE GENOMIC DNA]</scope>
    <source>
        <strain evidence="2">AM13 / DSM 14728</strain>
    </source>
</reference>
<dbReference type="KEGG" id="dhy:DESAM_21723"/>
<name>L0RCT8_9BACT</name>
<dbReference type="EMBL" id="FO203522">
    <property type="protein sequence ID" value="CCO24000.1"/>
    <property type="molecule type" value="Genomic_DNA"/>
</dbReference>
<evidence type="ECO:0000313" key="2">
    <source>
        <dbReference type="Proteomes" id="UP000010808"/>
    </source>
</evidence>
<sequence length="58" mass="6642">MCIVPYGNVETVKKREADVFPLFLIYSVVTQSKQFVLRMTVIFLEASYAANYCISRTS</sequence>
<dbReference type="STRING" id="1121451.DESAM_21723"/>
<dbReference type="HOGENOM" id="CLU_2971989_0_0_7"/>
<dbReference type="AlphaFoldDB" id="L0RCT8"/>
<accession>L0RCT8</accession>
<dbReference type="Proteomes" id="UP000010808">
    <property type="component" value="Chromosome"/>
</dbReference>
<organism evidence="1 2">
    <name type="scientific">Maridesulfovibrio hydrothermalis AM13 = DSM 14728</name>
    <dbReference type="NCBI Taxonomy" id="1121451"/>
    <lineage>
        <taxon>Bacteria</taxon>
        <taxon>Pseudomonadati</taxon>
        <taxon>Thermodesulfobacteriota</taxon>
        <taxon>Desulfovibrionia</taxon>
        <taxon>Desulfovibrionales</taxon>
        <taxon>Desulfovibrionaceae</taxon>
        <taxon>Maridesulfovibrio</taxon>
    </lineage>
</organism>
<keyword evidence="2" id="KW-1185">Reference proteome</keyword>
<evidence type="ECO:0000313" key="1">
    <source>
        <dbReference type="EMBL" id="CCO24000.1"/>
    </source>
</evidence>
<proteinExistence type="predicted"/>